<evidence type="ECO:0000313" key="2">
    <source>
        <dbReference type="EnsemblMetazoa" id="XP_003243901.1"/>
    </source>
</evidence>
<dbReference type="KEGG" id="api:100571868"/>
<accession>A0A8R2ABS3</accession>
<name>A0A8R2ABS3_ACYPI</name>
<proteinExistence type="predicted"/>
<dbReference type="AlphaFoldDB" id="A0A8R2ABS3"/>
<keyword evidence="3" id="KW-1185">Reference proteome</keyword>
<reference evidence="3" key="1">
    <citation type="submission" date="2010-06" db="EMBL/GenBank/DDBJ databases">
        <authorList>
            <person name="Jiang H."/>
            <person name="Abraham K."/>
            <person name="Ali S."/>
            <person name="Alsbrooks S.L."/>
            <person name="Anim B.N."/>
            <person name="Anosike U.S."/>
            <person name="Attaway T."/>
            <person name="Bandaranaike D.P."/>
            <person name="Battles P.K."/>
            <person name="Bell S.N."/>
            <person name="Bell A.V."/>
            <person name="Beltran B."/>
            <person name="Bickham C."/>
            <person name="Bustamante Y."/>
            <person name="Caleb T."/>
            <person name="Canada A."/>
            <person name="Cardenas V."/>
            <person name="Carter K."/>
            <person name="Chacko J."/>
            <person name="Chandrabose M.N."/>
            <person name="Chavez D."/>
            <person name="Chavez A."/>
            <person name="Chen L."/>
            <person name="Chu H.-S."/>
            <person name="Claassen K.J."/>
            <person name="Cockrell R."/>
            <person name="Collins M."/>
            <person name="Cooper J.A."/>
            <person name="Cree A."/>
            <person name="Curry S.M."/>
            <person name="Da Y."/>
            <person name="Dao M.D."/>
            <person name="Das B."/>
            <person name="Davila M.-L."/>
            <person name="Davy-Carroll L."/>
            <person name="Denson S."/>
            <person name="Dinh H."/>
            <person name="Ebong V.E."/>
            <person name="Edwards J.R."/>
            <person name="Egan A."/>
            <person name="El-Daye J."/>
            <person name="Escobedo L."/>
            <person name="Fernandez S."/>
            <person name="Fernando P.R."/>
            <person name="Flagg N."/>
            <person name="Forbes L.D."/>
            <person name="Fowler R.G."/>
            <person name="Fu Q."/>
            <person name="Gabisi R.A."/>
            <person name="Ganer J."/>
            <person name="Garbino Pronczuk A."/>
            <person name="Garcia R.M."/>
            <person name="Garner T."/>
            <person name="Garrett T.E."/>
            <person name="Gonzalez D.A."/>
            <person name="Hamid H."/>
            <person name="Hawkins E.S."/>
            <person name="Hirani K."/>
            <person name="Hogues M.E."/>
            <person name="Hollins B."/>
            <person name="Hsiao C.-H."/>
            <person name="Jabil R."/>
            <person name="James M.L."/>
            <person name="Jhangiani S.N."/>
            <person name="Johnson B."/>
            <person name="Johnson Q."/>
            <person name="Joshi V."/>
            <person name="Kalu J.B."/>
            <person name="Kam C."/>
            <person name="Kashfia A."/>
            <person name="Keebler J."/>
            <person name="Kisamo H."/>
            <person name="Kovar C.L."/>
            <person name="Lago L.A."/>
            <person name="Lai C.-Y."/>
            <person name="Laidlaw J."/>
            <person name="Lara F."/>
            <person name="Le T.-K."/>
            <person name="Lee S.L."/>
            <person name="Legall F.H."/>
            <person name="Lemon S.J."/>
            <person name="Lewis L.R."/>
            <person name="Li B."/>
            <person name="Liu Y."/>
            <person name="Liu Y.-S."/>
            <person name="Lopez J."/>
            <person name="Lozado R.J."/>
            <person name="Lu J."/>
            <person name="Madu R.C."/>
            <person name="Maheshwari M."/>
            <person name="Maheshwari R."/>
            <person name="Malloy K."/>
            <person name="Martinez E."/>
            <person name="Mathew T."/>
            <person name="Mercado I.C."/>
            <person name="Mercado C."/>
            <person name="Meyer B."/>
            <person name="Montgomery K."/>
            <person name="Morgan M.B."/>
            <person name="Munidasa M."/>
            <person name="Nazareth L.V."/>
            <person name="Nelson J."/>
            <person name="Ng B.M."/>
            <person name="Nguyen N.B."/>
            <person name="Nguyen P.Q."/>
            <person name="Nguyen T."/>
            <person name="Obregon M."/>
            <person name="Okwuonu G.O."/>
            <person name="Onwere C.G."/>
            <person name="Orozco G."/>
            <person name="Parra A."/>
            <person name="Patel S."/>
            <person name="Patil S."/>
            <person name="Perez A."/>
            <person name="Perez Y."/>
            <person name="Pham C."/>
            <person name="Primus E.L."/>
            <person name="Pu L.-L."/>
            <person name="Puazo M."/>
            <person name="Qin X."/>
            <person name="Quiroz J.B."/>
            <person name="Reese J."/>
            <person name="Richards S."/>
            <person name="Rives C.M."/>
            <person name="Robberts R."/>
            <person name="Ruiz S.J."/>
            <person name="Ruiz M.J."/>
            <person name="Santibanez J."/>
            <person name="Schneider B.W."/>
            <person name="Sisson I."/>
            <person name="Smith M."/>
            <person name="Sodergren E."/>
            <person name="Song X.-Z."/>
            <person name="Song B.B."/>
            <person name="Summersgill H."/>
            <person name="Thelus R."/>
            <person name="Thornton R.D."/>
            <person name="Trejos Z.Y."/>
            <person name="Usmani K."/>
            <person name="Vattathil S."/>
            <person name="Villasana D."/>
            <person name="Walker D.L."/>
            <person name="Wang S."/>
            <person name="Wang K."/>
            <person name="White C.S."/>
            <person name="Williams A.C."/>
            <person name="Williamson J."/>
            <person name="Wilson K."/>
            <person name="Woghiren I.O."/>
            <person name="Woodworth J.R."/>
            <person name="Worley K.C."/>
            <person name="Wright R.A."/>
            <person name="Wu W."/>
            <person name="Young L."/>
            <person name="Zhang L."/>
            <person name="Zhang J."/>
            <person name="Zhu Y."/>
            <person name="Muzny D.M."/>
            <person name="Weinstock G."/>
            <person name="Gibbs R.A."/>
        </authorList>
    </citation>
    <scope>NUCLEOTIDE SEQUENCE [LARGE SCALE GENOMIC DNA]</scope>
    <source>
        <strain evidence="3">LSR1</strain>
    </source>
</reference>
<evidence type="ECO:0000256" key="1">
    <source>
        <dbReference type="SAM" id="MobiDB-lite"/>
    </source>
</evidence>
<feature type="region of interest" description="Disordered" evidence="1">
    <location>
        <begin position="17"/>
        <end position="37"/>
    </location>
</feature>
<evidence type="ECO:0000313" key="3">
    <source>
        <dbReference type="Proteomes" id="UP000007819"/>
    </source>
</evidence>
<protein>
    <submittedName>
        <fullName evidence="2">Uncharacterized protein</fullName>
    </submittedName>
</protein>
<organism evidence="2 3">
    <name type="scientific">Acyrthosiphon pisum</name>
    <name type="common">Pea aphid</name>
    <dbReference type="NCBI Taxonomy" id="7029"/>
    <lineage>
        <taxon>Eukaryota</taxon>
        <taxon>Metazoa</taxon>
        <taxon>Ecdysozoa</taxon>
        <taxon>Arthropoda</taxon>
        <taxon>Hexapoda</taxon>
        <taxon>Insecta</taxon>
        <taxon>Pterygota</taxon>
        <taxon>Neoptera</taxon>
        <taxon>Paraneoptera</taxon>
        <taxon>Hemiptera</taxon>
        <taxon>Sternorrhyncha</taxon>
        <taxon>Aphidomorpha</taxon>
        <taxon>Aphidoidea</taxon>
        <taxon>Aphididae</taxon>
        <taxon>Macrosiphini</taxon>
        <taxon>Acyrthosiphon</taxon>
    </lineage>
</organism>
<reference evidence="2" key="2">
    <citation type="submission" date="2022-06" db="UniProtKB">
        <authorList>
            <consortium name="EnsemblMetazoa"/>
        </authorList>
    </citation>
    <scope>IDENTIFICATION</scope>
</reference>
<dbReference type="EnsemblMetazoa" id="XM_003243853.4">
    <property type="protein sequence ID" value="XP_003243901.1"/>
    <property type="gene ID" value="LOC100571868"/>
</dbReference>
<sequence>MSQKTILKQLLYKSSLSNPENNIERDRSSKKKINKSVHYSTLGLKGEPNDYKELSTKEHKKIMSATISAQNSEEITKKKEYRNIENNGNRSRQDLEIMKIFTSPEWSGKSFPKSTNSIVNSMVNDDNIPLIHTEVEKELSRIYNEAESMEYLDVIQESTDQETEEIDHVEEKQTTQYLPNESFHSVQQFADTEEKELENILQESINESIVENRNSIKSFELDSYNSKNEHEYDINMSFETPEDDIIANNFESQPSYITPNVEVSDKALNEVADKSYDVSHEDDVYECQIDVECECYSYRECCEEEEFCETSPNSVMSIPNLSSEETLDNEALMRYFNFDDFTDSHGSEIVDLTPTGSLNTDVMTRIIRQNKSPGNYMTEKQMTNDESEFIEAMDRIFEETKASLGTLLVEGLYIVSKRHRQNSFKYLGEWLLIQADIRDENQTEEESVSSF</sequence>
<dbReference type="Proteomes" id="UP000007819">
    <property type="component" value="Chromosome A2"/>
</dbReference>
<dbReference type="OrthoDB" id="6612993at2759"/>
<dbReference type="GeneID" id="100571868"/>
<dbReference type="RefSeq" id="XP_003243901.1">
    <property type="nucleotide sequence ID" value="XM_003243853.3"/>
</dbReference>